<evidence type="ECO:0000313" key="5">
    <source>
        <dbReference type="EMBL" id="RZQ59325.1"/>
    </source>
</evidence>
<evidence type="ECO:0000256" key="1">
    <source>
        <dbReference type="ARBA" id="ARBA00008005"/>
    </source>
</evidence>
<dbReference type="Pfam" id="PF04984">
    <property type="entry name" value="Phage_sheath_1"/>
    <property type="match status" value="1"/>
</dbReference>
<dbReference type="PANTHER" id="PTHR35861">
    <property type="match status" value="1"/>
</dbReference>
<dbReference type="InterPro" id="IPR020287">
    <property type="entry name" value="Tail_sheath_C"/>
</dbReference>
<accession>A0A4V2EKU9</accession>
<dbReference type="RefSeq" id="WP_130479829.1">
    <property type="nucleotide sequence ID" value="NZ_SFCC01000026.1"/>
</dbReference>
<feature type="compositionally biased region" description="Basic and acidic residues" evidence="2">
    <location>
        <begin position="213"/>
        <end position="223"/>
    </location>
</feature>
<dbReference type="EMBL" id="SFCC01000026">
    <property type="protein sequence ID" value="RZQ59325.1"/>
    <property type="molecule type" value="Genomic_DNA"/>
</dbReference>
<comment type="similarity">
    <text evidence="1">Belongs to the myoviridae tail sheath protein family.</text>
</comment>
<dbReference type="PANTHER" id="PTHR35861:SF1">
    <property type="entry name" value="PHAGE TAIL SHEATH PROTEIN"/>
    <property type="match status" value="1"/>
</dbReference>
<evidence type="ECO:0000259" key="3">
    <source>
        <dbReference type="Pfam" id="PF04984"/>
    </source>
</evidence>
<dbReference type="AlphaFoldDB" id="A0A4V2EKU9"/>
<sequence>MPISPTYPGVYIEELPSAVRTIIGVPTSIAAFIGTAPRGATDRPVHITSFADYEAEFGGLDKQSEMSHAVYHFYQNGGSEAEIVRIVRSANPPVKEGEPAPDPVPKLATKAKISLAGKKGSADAPLNLTAVSEGLWGNKLRVRIDYDTLEAPEARTVYNLTIRDTATGGLTERYLNVSPDPTSATSLKKLLAGSRLVAVLDGDDVMPNQHEPVGTKDGPKIGEDPFKNDKGTGEHAWYTEVGADEDVRGADGDPPEAFNYRGGSQGEEKKEGLYQLLKTDIFNILCLPGAVGQKDSPESIVTEAGQFCLDRRAMLILDSPRGQSLSDAAKAEFPALGDALKNAAIYYPRVEVPDPIQNNAAREAGSCGVVAGIWARTDVTRGVWKAPAGTEAGLTGVNRLTEELTDLEVGRLNPRGVNALHKLPAFGNVVWGARTLVGDDRKADQWKYVPVRRLALFIEESLYRGTQWVVFEPNDEPLWSSIRLNVGAFMNNLFRQGAFQGRTPQEAYKVTCDQTNNPQNTIDQGIVNIRVAFAPLKPAEFVIIQIQQLAGQIQV</sequence>
<reference evidence="5 6" key="1">
    <citation type="submission" date="2019-02" db="EMBL/GenBank/DDBJ databases">
        <title>Draft genome sequence of Amycolatopsis sp. 8-3EHSu isolated from roots of Suaeda maritima.</title>
        <authorList>
            <person name="Duangmal K."/>
            <person name="Chantavorakit T."/>
        </authorList>
    </citation>
    <scope>NUCLEOTIDE SEQUENCE [LARGE SCALE GENOMIC DNA]</scope>
    <source>
        <strain evidence="5 6">8-3EHSu</strain>
    </source>
</reference>
<dbReference type="Pfam" id="PF17482">
    <property type="entry name" value="Phage_sheath_1C"/>
    <property type="match status" value="1"/>
</dbReference>
<comment type="caution">
    <text evidence="5">The sequence shown here is derived from an EMBL/GenBank/DDBJ whole genome shotgun (WGS) entry which is preliminary data.</text>
</comment>
<name>A0A4V2EKU9_9PSEU</name>
<gene>
    <name evidence="5" type="ORF">EWH70_34625</name>
</gene>
<feature type="domain" description="Tail sheath protein subtilisin-like" evidence="3">
    <location>
        <begin position="279"/>
        <end position="436"/>
    </location>
</feature>
<evidence type="ECO:0000256" key="2">
    <source>
        <dbReference type="SAM" id="MobiDB-lite"/>
    </source>
</evidence>
<proteinExistence type="inferred from homology"/>
<organism evidence="5 6">
    <name type="scientific">Amycolatopsis suaedae</name>
    <dbReference type="NCBI Taxonomy" id="2510978"/>
    <lineage>
        <taxon>Bacteria</taxon>
        <taxon>Bacillati</taxon>
        <taxon>Actinomycetota</taxon>
        <taxon>Actinomycetes</taxon>
        <taxon>Pseudonocardiales</taxon>
        <taxon>Pseudonocardiaceae</taxon>
        <taxon>Amycolatopsis</taxon>
    </lineage>
</organism>
<feature type="region of interest" description="Disordered" evidence="2">
    <location>
        <begin position="204"/>
        <end position="223"/>
    </location>
</feature>
<evidence type="ECO:0000313" key="6">
    <source>
        <dbReference type="Proteomes" id="UP000292003"/>
    </source>
</evidence>
<feature type="domain" description="Tail sheath protein C-terminal" evidence="4">
    <location>
        <begin position="443"/>
        <end position="547"/>
    </location>
</feature>
<dbReference type="Gene3D" id="3.40.50.11780">
    <property type="match status" value="2"/>
</dbReference>
<dbReference type="InterPro" id="IPR052042">
    <property type="entry name" value="Tail_sheath_structural"/>
</dbReference>
<dbReference type="OrthoDB" id="9767864at2"/>
<dbReference type="InterPro" id="IPR035089">
    <property type="entry name" value="Phage_sheath_subtilisin"/>
</dbReference>
<keyword evidence="6" id="KW-1185">Reference proteome</keyword>
<evidence type="ECO:0000259" key="4">
    <source>
        <dbReference type="Pfam" id="PF17482"/>
    </source>
</evidence>
<protein>
    <submittedName>
        <fullName evidence="5">Phage tail sheath family protein</fullName>
    </submittedName>
</protein>
<dbReference type="Proteomes" id="UP000292003">
    <property type="component" value="Unassembled WGS sequence"/>
</dbReference>